<name>A0A0N9ICY3_9PSEU</name>
<keyword evidence="2" id="KW-0732">Signal</keyword>
<keyword evidence="5" id="KW-1185">Reference proteome</keyword>
<sequence>MSRSGWRLAACCVAAGLALSGCVSFAEQPPPAKWTTQPQLAPETGPGQGGGPSRNGGGGGGGPGGPQGQIPPPEGCKDFNPAVIGTCMDTIDAVAPFPNSDPPAGLVGERKSGRVMQVQRGSNPNAVITLPVDGTTDGGLLGLALSQSYTEDQLVYAYITTPTDNRVVRFTAGDSPKPVLIGIPRGPSGNHGALMRDRSGSLLVATGNAGNPALAADPKSLAGKLLRIDTAGKPAKGNPDPSTAVIASGFHAPGGICVGVDSRPWVTDRTPQQDAIHRVDPGKPLGNPAWRWTEKPGVAGCVVTPSLLMVATSVAGNMQNLPLNPDGVITAKPTVSMAEKEGFGRLGAMAVLNPSVALVGTVNKSGGTPISSDDRAVLIAIQPSNANGGGKD</sequence>
<dbReference type="PANTHER" id="PTHR19328:SF13">
    <property type="entry name" value="HIPL1 PROTEIN"/>
    <property type="match status" value="1"/>
</dbReference>
<dbReference type="Proteomes" id="UP000063699">
    <property type="component" value="Chromosome"/>
</dbReference>
<dbReference type="RefSeq" id="WP_054295028.1">
    <property type="nucleotide sequence ID" value="NZ_CP012752.1"/>
</dbReference>
<evidence type="ECO:0000256" key="1">
    <source>
        <dbReference type="SAM" id="MobiDB-lite"/>
    </source>
</evidence>
<dbReference type="EMBL" id="CP012752">
    <property type="protein sequence ID" value="ALG13139.1"/>
    <property type="molecule type" value="Genomic_DNA"/>
</dbReference>
<feature type="signal peptide" evidence="2">
    <location>
        <begin position="1"/>
        <end position="26"/>
    </location>
</feature>
<evidence type="ECO:0000256" key="2">
    <source>
        <dbReference type="SAM" id="SignalP"/>
    </source>
</evidence>
<gene>
    <name evidence="4" type="ORF">AOZ06_45385</name>
</gene>
<feature type="chain" id="PRO_5006036062" evidence="2">
    <location>
        <begin position="27"/>
        <end position="392"/>
    </location>
</feature>
<dbReference type="KEGG" id="kphy:AOZ06_45385"/>
<dbReference type="OrthoDB" id="9770043at2"/>
<dbReference type="InterPro" id="IPR012938">
    <property type="entry name" value="Glc/Sorbosone_DH"/>
</dbReference>
<dbReference type="PANTHER" id="PTHR19328">
    <property type="entry name" value="HEDGEHOG-INTERACTING PROTEIN"/>
    <property type="match status" value="1"/>
</dbReference>
<evidence type="ECO:0000313" key="5">
    <source>
        <dbReference type="Proteomes" id="UP000063699"/>
    </source>
</evidence>
<dbReference type="Gene3D" id="2.120.10.30">
    <property type="entry name" value="TolB, C-terminal domain"/>
    <property type="match status" value="1"/>
</dbReference>
<dbReference type="PROSITE" id="PS51257">
    <property type="entry name" value="PROKAR_LIPOPROTEIN"/>
    <property type="match status" value="1"/>
</dbReference>
<proteinExistence type="predicted"/>
<evidence type="ECO:0000259" key="3">
    <source>
        <dbReference type="Pfam" id="PF07995"/>
    </source>
</evidence>
<accession>A0A0N9ICY3</accession>
<dbReference type="Pfam" id="PF07995">
    <property type="entry name" value="GSDH"/>
    <property type="match status" value="1"/>
</dbReference>
<dbReference type="InterPro" id="IPR011042">
    <property type="entry name" value="6-blade_b-propeller_TolB-like"/>
</dbReference>
<dbReference type="AlphaFoldDB" id="A0A0N9ICY3"/>
<organism evidence="4 5">
    <name type="scientific">Kibdelosporangium phytohabitans</name>
    <dbReference type="NCBI Taxonomy" id="860235"/>
    <lineage>
        <taxon>Bacteria</taxon>
        <taxon>Bacillati</taxon>
        <taxon>Actinomycetota</taxon>
        <taxon>Actinomycetes</taxon>
        <taxon>Pseudonocardiales</taxon>
        <taxon>Pseudonocardiaceae</taxon>
        <taxon>Kibdelosporangium</taxon>
    </lineage>
</organism>
<feature type="domain" description="Glucose/Sorbosone dehydrogenase" evidence="3">
    <location>
        <begin position="106"/>
        <end position="291"/>
    </location>
</feature>
<dbReference type="STRING" id="860235.AOZ06_45385"/>
<dbReference type="SUPFAM" id="SSF63829">
    <property type="entry name" value="Calcium-dependent phosphotriesterase"/>
    <property type="match status" value="1"/>
</dbReference>
<reference evidence="4 5" key="1">
    <citation type="submission" date="2015-07" db="EMBL/GenBank/DDBJ databases">
        <title>Genome sequencing of Kibdelosporangium phytohabitans.</title>
        <authorList>
            <person name="Qin S."/>
            <person name="Xing K."/>
        </authorList>
    </citation>
    <scope>NUCLEOTIDE SEQUENCE [LARGE SCALE GENOMIC DNA]</scope>
    <source>
        <strain evidence="4 5">KLBMP1111</strain>
    </source>
</reference>
<protein>
    <submittedName>
        <fullName evidence="4">Glucose dehydrogenase</fullName>
    </submittedName>
</protein>
<feature type="region of interest" description="Disordered" evidence="1">
    <location>
        <begin position="29"/>
        <end position="81"/>
    </location>
</feature>
<feature type="compositionally biased region" description="Gly residues" evidence="1">
    <location>
        <begin position="46"/>
        <end position="67"/>
    </location>
</feature>
<evidence type="ECO:0000313" key="4">
    <source>
        <dbReference type="EMBL" id="ALG13139.1"/>
    </source>
</evidence>